<evidence type="ECO:0000256" key="1">
    <source>
        <dbReference type="ARBA" id="ARBA00004651"/>
    </source>
</evidence>
<dbReference type="PANTHER" id="PTHR23513">
    <property type="entry name" value="INTEGRAL MEMBRANE EFFLUX PROTEIN-RELATED"/>
    <property type="match status" value="1"/>
</dbReference>
<dbReference type="Pfam" id="PF07690">
    <property type="entry name" value="MFS_1"/>
    <property type="match status" value="1"/>
</dbReference>
<evidence type="ECO:0000256" key="5">
    <source>
        <dbReference type="ARBA" id="ARBA00023136"/>
    </source>
</evidence>
<evidence type="ECO:0000313" key="7">
    <source>
        <dbReference type="EMBL" id="MEJ6348868.1"/>
    </source>
</evidence>
<feature type="transmembrane region" description="Helical" evidence="6">
    <location>
        <begin position="236"/>
        <end position="256"/>
    </location>
</feature>
<reference evidence="7 8" key="1">
    <citation type="submission" date="2023-10" db="EMBL/GenBank/DDBJ databases">
        <title>Holzapfeliella saturejae sp. nov. isolated from Satureja montana flowers.</title>
        <authorList>
            <person name="Alcantara C."/>
            <person name="Zuniga M."/>
            <person name="Landete J.M."/>
            <person name="Monedero V."/>
        </authorList>
    </citation>
    <scope>NUCLEOTIDE SEQUENCE [LARGE SCALE GENOMIC DNA]</scope>
    <source>
        <strain evidence="7 8">He02</strain>
    </source>
</reference>
<feature type="transmembrane region" description="Helical" evidence="6">
    <location>
        <begin position="268"/>
        <end position="289"/>
    </location>
</feature>
<keyword evidence="2" id="KW-1003">Cell membrane</keyword>
<dbReference type="RefSeq" id="WP_339970369.1">
    <property type="nucleotide sequence ID" value="NZ_JAWMWG010000004.1"/>
</dbReference>
<protein>
    <submittedName>
        <fullName evidence="7">MFS transporter</fullName>
    </submittedName>
</protein>
<name>A0ABU8SHK3_9LACO</name>
<feature type="transmembrane region" description="Helical" evidence="6">
    <location>
        <begin position="50"/>
        <end position="71"/>
    </location>
</feature>
<dbReference type="PANTHER" id="PTHR23513:SF6">
    <property type="entry name" value="MAJOR FACILITATOR SUPERFAMILY ASSOCIATED DOMAIN-CONTAINING PROTEIN"/>
    <property type="match status" value="1"/>
</dbReference>
<gene>
    <name evidence="7" type="ORF">R4Y45_06510</name>
</gene>
<keyword evidence="5 6" id="KW-0472">Membrane</keyword>
<dbReference type="InterPro" id="IPR036259">
    <property type="entry name" value="MFS_trans_sf"/>
</dbReference>
<proteinExistence type="predicted"/>
<dbReference type="EMBL" id="JAWMWG010000004">
    <property type="protein sequence ID" value="MEJ6348868.1"/>
    <property type="molecule type" value="Genomic_DNA"/>
</dbReference>
<accession>A0ABU8SHK3</accession>
<evidence type="ECO:0000256" key="6">
    <source>
        <dbReference type="SAM" id="Phobius"/>
    </source>
</evidence>
<evidence type="ECO:0000256" key="4">
    <source>
        <dbReference type="ARBA" id="ARBA00022989"/>
    </source>
</evidence>
<evidence type="ECO:0000256" key="3">
    <source>
        <dbReference type="ARBA" id="ARBA00022692"/>
    </source>
</evidence>
<feature type="transmembrane region" description="Helical" evidence="6">
    <location>
        <begin position="356"/>
        <end position="382"/>
    </location>
</feature>
<feature type="transmembrane region" description="Helical" evidence="6">
    <location>
        <begin position="388"/>
        <end position="410"/>
    </location>
</feature>
<dbReference type="Gene3D" id="1.20.1250.20">
    <property type="entry name" value="MFS general substrate transporter like domains"/>
    <property type="match status" value="1"/>
</dbReference>
<dbReference type="InterPro" id="IPR011701">
    <property type="entry name" value="MFS"/>
</dbReference>
<keyword evidence="4 6" id="KW-1133">Transmembrane helix</keyword>
<keyword evidence="8" id="KW-1185">Reference proteome</keyword>
<evidence type="ECO:0000256" key="2">
    <source>
        <dbReference type="ARBA" id="ARBA00022475"/>
    </source>
</evidence>
<feature type="transmembrane region" description="Helical" evidence="6">
    <location>
        <begin position="179"/>
        <end position="197"/>
    </location>
</feature>
<organism evidence="7 8">
    <name type="scientific">Holzapfeliella saturejae</name>
    <dbReference type="NCBI Taxonomy" id="3082953"/>
    <lineage>
        <taxon>Bacteria</taxon>
        <taxon>Bacillati</taxon>
        <taxon>Bacillota</taxon>
        <taxon>Bacilli</taxon>
        <taxon>Lactobacillales</taxon>
        <taxon>Lactobacillaceae</taxon>
        <taxon>Holzapfeliella</taxon>
    </lineage>
</organism>
<sequence length="416" mass="45557">MFNLIRKQLLFLKENPGFTQLASINLFSKIGDRLFYTVLLSIAATLPKPHLAITIIAISETLPLLLGIFLGSLADQNPHKPNQLIRTGFLRFALYLFIGILLNYTPTMTLILSIAAFNFLSDLLGNYSSALIAPFTKLMVQPADMPKAQSLISITSQLLSAMATFLGAYLMTIFLPKTISGLNALIFLIVAIGFWQLKAKLVPYNQQLSIQKQPSWKLIKTNFRSLVNNKPILNDLLQLALLNGSLGGLTPIYVLFLQSNAPISADTSALMISLLSATITISMIIGNSLSSICLTKISTRNLALVANGFLILLGLGFLVNQVAIIFLSVGITGSLIGIISPRFTTLVIQKYPAIQLGGIITTVNSVLVIMPPITSFIFPLLASTNSYFSYYFFIGYALVTIILNFWLGYLTKKPLH</sequence>
<dbReference type="SUPFAM" id="SSF103473">
    <property type="entry name" value="MFS general substrate transporter"/>
    <property type="match status" value="1"/>
</dbReference>
<dbReference type="Proteomes" id="UP001377804">
    <property type="component" value="Unassembled WGS sequence"/>
</dbReference>
<comment type="caution">
    <text evidence="7">The sequence shown here is derived from an EMBL/GenBank/DDBJ whole genome shotgun (WGS) entry which is preliminary data.</text>
</comment>
<feature type="transmembrane region" description="Helical" evidence="6">
    <location>
        <begin position="301"/>
        <end position="318"/>
    </location>
</feature>
<keyword evidence="3 6" id="KW-0812">Transmembrane</keyword>
<evidence type="ECO:0000313" key="8">
    <source>
        <dbReference type="Proteomes" id="UP001377804"/>
    </source>
</evidence>
<comment type="subcellular location">
    <subcellularLocation>
        <location evidence="1">Cell membrane</location>
        <topology evidence="1">Multi-pass membrane protein</topology>
    </subcellularLocation>
</comment>
<feature type="transmembrane region" description="Helical" evidence="6">
    <location>
        <begin position="324"/>
        <end position="344"/>
    </location>
</feature>
<feature type="transmembrane region" description="Helical" evidence="6">
    <location>
        <begin position="92"/>
        <end position="117"/>
    </location>
</feature>